<proteinExistence type="predicted"/>
<sequence>MKFNDNSISLCGAQQNHNGDWDLQSYRSSMPFFLACKSNKLFILVDNRPWLIDLDSRVAQLWHLMITKVKFSTMLMKISQLGMVKLHVVVTRAWQINTIVAFLATSLNILQIFRKCGFCTTEAQNIVEPAHYKDVLILFRFNDHTLPLS</sequence>
<dbReference type="STRING" id="3469.A0A4Y7LHI2"/>
<evidence type="ECO:0000313" key="2">
    <source>
        <dbReference type="Proteomes" id="UP000316621"/>
    </source>
</evidence>
<evidence type="ECO:0000313" key="1">
    <source>
        <dbReference type="EMBL" id="RZC84172.1"/>
    </source>
</evidence>
<reference evidence="1 2" key="1">
    <citation type="journal article" date="2018" name="Science">
        <title>The opium poppy genome and morphinan production.</title>
        <authorList>
            <person name="Guo L."/>
            <person name="Winzer T."/>
            <person name="Yang X."/>
            <person name="Li Y."/>
            <person name="Ning Z."/>
            <person name="He Z."/>
            <person name="Teodor R."/>
            <person name="Lu Y."/>
            <person name="Bowser T.A."/>
            <person name="Graham I.A."/>
            <person name="Ye K."/>
        </authorList>
    </citation>
    <scope>NUCLEOTIDE SEQUENCE [LARGE SCALE GENOMIC DNA]</scope>
    <source>
        <strain evidence="2">cv. HN1</strain>
        <tissue evidence="1">Leaves</tissue>
    </source>
</reference>
<protein>
    <submittedName>
        <fullName evidence="1">Uncharacterized protein</fullName>
    </submittedName>
</protein>
<gene>
    <name evidence="1" type="ORF">C5167_046959</name>
</gene>
<dbReference type="Gramene" id="RZC84172">
    <property type="protein sequence ID" value="RZC84172"/>
    <property type="gene ID" value="C5167_046959"/>
</dbReference>
<keyword evidence="2" id="KW-1185">Reference proteome</keyword>
<dbReference type="PANTHER" id="PTHR34553:SF4">
    <property type="entry name" value="G1_S-SPECIFIC CYCLIN-E PROTEIN"/>
    <property type="match status" value="1"/>
</dbReference>
<name>A0A4Y7LHI2_PAPSO</name>
<dbReference type="PANTHER" id="PTHR34553">
    <property type="entry name" value="OS05G0597400 PROTEIN"/>
    <property type="match status" value="1"/>
</dbReference>
<dbReference type="Proteomes" id="UP000316621">
    <property type="component" value="Chromosome 11"/>
</dbReference>
<organism evidence="1 2">
    <name type="scientific">Papaver somniferum</name>
    <name type="common">Opium poppy</name>
    <dbReference type="NCBI Taxonomy" id="3469"/>
    <lineage>
        <taxon>Eukaryota</taxon>
        <taxon>Viridiplantae</taxon>
        <taxon>Streptophyta</taxon>
        <taxon>Embryophyta</taxon>
        <taxon>Tracheophyta</taxon>
        <taxon>Spermatophyta</taxon>
        <taxon>Magnoliopsida</taxon>
        <taxon>Ranunculales</taxon>
        <taxon>Papaveraceae</taxon>
        <taxon>Papaveroideae</taxon>
        <taxon>Papaver</taxon>
    </lineage>
</organism>
<dbReference type="EMBL" id="CM010725">
    <property type="protein sequence ID" value="RZC84172.1"/>
    <property type="molecule type" value="Genomic_DNA"/>
</dbReference>
<dbReference type="AlphaFoldDB" id="A0A4Y7LHI2"/>
<accession>A0A4Y7LHI2</accession>